<evidence type="ECO:0000313" key="5">
    <source>
        <dbReference type="Proteomes" id="UP000198287"/>
    </source>
</evidence>
<sequence>MSYLNWAKQNSDQLPQMTCELVLGEHEPSSYKAGDTINGHLLLNTSQPFYVYAIRVVLEGYAIVTSEGEKVKSKPDNFLKIGVDVLGQGKILACGEHHLSFAITIHPQNKVGELPGSMQTSHGFITYKLVAYLKQENKSHRQTEKSVSVLGFLNLSVFEPSLMTPVVYEKLQKSSSLSVFPSVLSKSRLKISLRLRKSGFLPGESIFFELNMSNPGNYEIVASSVTLVQKFTYNSGTTQKVQLFEIRSIETKVLQGSTALWADSVIMDGCDGIVVSQSGIIIEISHFLKVRIKTNGPDEHFLMEVPLKIGSTKRN</sequence>
<dbReference type="InterPro" id="IPR014752">
    <property type="entry name" value="Arrestin-like_C"/>
</dbReference>
<proteinExistence type="inferred from homology"/>
<dbReference type="GO" id="GO:0015031">
    <property type="term" value="P:protein transport"/>
    <property type="evidence" value="ECO:0007669"/>
    <property type="project" value="TreeGrafter"/>
</dbReference>
<dbReference type="AlphaFoldDB" id="A0A226ERT7"/>
<dbReference type="Pfam" id="PF02752">
    <property type="entry name" value="Arrestin_C"/>
    <property type="match status" value="1"/>
</dbReference>
<organism evidence="4 5">
    <name type="scientific">Folsomia candida</name>
    <name type="common">Springtail</name>
    <dbReference type="NCBI Taxonomy" id="158441"/>
    <lineage>
        <taxon>Eukaryota</taxon>
        <taxon>Metazoa</taxon>
        <taxon>Ecdysozoa</taxon>
        <taxon>Arthropoda</taxon>
        <taxon>Hexapoda</taxon>
        <taxon>Collembola</taxon>
        <taxon>Entomobryomorpha</taxon>
        <taxon>Isotomoidea</taxon>
        <taxon>Isotomidae</taxon>
        <taxon>Proisotominae</taxon>
        <taxon>Folsomia</taxon>
    </lineage>
</organism>
<gene>
    <name evidence="4" type="ORF">Fcan01_05401</name>
</gene>
<dbReference type="InterPro" id="IPR011022">
    <property type="entry name" value="Arrestin_C-like"/>
</dbReference>
<dbReference type="EMBL" id="LNIX01000002">
    <property type="protein sequence ID" value="OXA60343.1"/>
    <property type="molecule type" value="Genomic_DNA"/>
</dbReference>
<dbReference type="InterPro" id="IPR011021">
    <property type="entry name" value="Arrestin-like_N"/>
</dbReference>
<dbReference type="SUPFAM" id="SSF81296">
    <property type="entry name" value="E set domains"/>
    <property type="match status" value="2"/>
</dbReference>
<dbReference type="InterPro" id="IPR014756">
    <property type="entry name" value="Ig_E-set"/>
</dbReference>
<feature type="domain" description="Arrestin-like N-terminal" evidence="2">
    <location>
        <begin position="22"/>
        <end position="155"/>
    </location>
</feature>
<evidence type="ECO:0000259" key="3">
    <source>
        <dbReference type="Pfam" id="PF02752"/>
    </source>
</evidence>
<protein>
    <submittedName>
        <fullName evidence="4">Thioredoxin-interacting protein</fullName>
    </submittedName>
</protein>
<dbReference type="InterPro" id="IPR050357">
    <property type="entry name" value="Arrestin_domain-protein"/>
</dbReference>
<dbReference type="PANTHER" id="PTHR11188:SF17">
    <property type="entry name" value="FI21816P1"/>
    <property type="match status" value="1"/>
</dbReference>
<reference evidence="4 5" key="1">
    <citation type="submission" date="2015-12" db="EMBL/GenBank/DDBJ databases">
        <title>The genome of Folsomia candida.</title>
        <authorList>
            <person name="Faddeeva A."/>
            <person name="Derks M.F."/>
            <person name="Anvar Y."/>
            <person name="Smit S."/>
            <person name="Van Straalen N."/>
            <person name="Roelofs D."/>
        </authorList>
    </citation>
    <scope>NUCLEOTIDE SEQUENCE [LARGE SCALE GENOMIC DNA]</scope>
    <source>
        <strain evidence="4 5">VU population</strain>
        <tissue evidence="4">Whole body</tissue>
    </source>
</reference>
<dbReference type="Pfam" id="PF00339">
    <property type="entry name" value="Arrestin_N"/>
    <property type="match status" value="1"/>
</dbReference>
<dbReference type="Proteomes" id="UP000198287">
    <property type="component" value="Unassembled WGS sequence"/>
</dbReference>
<accession>A0A226ERT7</accession>
<dbReference type="PANTHER" id="PTHR11188">
    <property type="entry name" value="ARRESTIN DOMAIN CONTAINING PROTEIN"/>
    <property type="match status" value="1"/>
</dbReference>
<comment type="caution">
    <text evidence="4">The sequence shown here is derived from an EMBL/GenBank/DDBJ whole genome shotgun (WGS) entry which is preliminary data.</text>
</comment>
<evidence type="ECO:0000313" key="4">
    <source>
        <dbReference type="EMBL" id="OXA60343.1"/>
    </source>
</evidence>
<feature type="domain" description="Arrestin C-terminal-like" evidence="3">
    <location>
        <begin position="186"/>
        <end position="312"/>
    </location>
</feature>
<comment type="similarity">
    <text evidence="1">Belongs to the arrestin family.</text>
</comment>
<evidence type="ECO:0000256" key="1">
    <source>
        <dbReference type="ARBA" id="ARBA00005298"/>
    </source>
</evidence>
<evidence type="ECO:0000259" key="2">
    <source>
        <dbReference type="Pfam" id="PF00339"/>
    </source>
</evidence>
<keyword evidence="5" id="KW-1185">Reference proteome</keyword>
<dbReference type="Gene3D" id="2.60.40.640">
    <property type="match status" value="2"/>
</dbReference>
<dbReference type="GO" id="GO:0005737">
    <property type="term" value="C:cytoplasm"/>
    <property type="evidence" value="ECO:0007669"/>
    <property type="project" value="TreeGrafter"/>
</dbReference>
<name>A0A226ERT7_FOLCA</name>